<feature type="region of interest" description="Disordered" evidence="1">
    <location>
        <begin position="49"/>
        <end position="99"/>
    </location>
</feature>
<keyword evidence="4" id="KW-1185">Reference proteome</keyword>
<feature type="compositionally biased region" description="Acidic residues" evidence="1">
    <location>
        <begin position="80"/>
        <end position="89"/>
    </location>
</feature>
<reference evidence="3" key="1">
    <citation type="submission" date="2023-05" db="EMBL/GenBank/DDBJ databases">
        <title>Nepenthes gracilis genome sequencing.</title>
        <authorList>
            <person name="Fukushima K."/>
        </authorList>
    </citation>
    <scope>NUCLEOTIDE SEQUENCE</scope>
    <source>
        <strain evidence="3">SING2019-196</strain>
    </source>
</reference>
<gene>
    <name evidence="3" type="ORF">Nepgr_026873</name>
</gene>
<comment type="caution">
    <text evidence="3">The sequence shown here is derived from an EMBL/GenBank/DDBJ whole genome shotgun (WGS) entry which is preliminary data.</text>
</comment>
<dbReference type="InterPro" id="IPR010800">
    <property type="entry name" value="GRP"/>
</dbReference>
<dbReference type="PANTHER" id="PTHR37389">
    <property type="entry name" value="NODULIN-24"/>
    <property type="match status" value="1"/>
</dbReference>
<name>A0AAD3T8U6_NEPGR</name>
<evidence type="ECO:0000256" key="1">
    <source>
        <dbReference type="SAM" id="MobiDB-lite"/>
    </source>
</evidence>
<protein>
    <submittedName>
        <fullName evidence="3">Uncharacterized protein</fullName>
    </submittedName>
</protein>
<proteinExistence type="predicted"/>
<dbReference type="PANTHER" id="PTHR37389:SF16">
    <property type="entry name" value="GLYCINE-RICH CELL WALL STRUCTURAL PROTEIN"/>
    <property type="match status" value="1"/>
</dbReference>
<evidence type="ECO:0000313" key="3">
    <source>
        <dbReference type="EMBL" id="GMH25030.1"/>
    </source>
</evidence>
<feature type="signal peptide" evidence="2">
    <location>
        <begin position="1"/>
        <end position="27"/>
    </location>
</feature>
<dbReference type="AlphaFoldDB" id="A0AAD3T8U6"/>
<keyword evidence="2" id="KW-0732">Signal</keyword>
<dbReference type="Pfam" id="PF07172">
    <property type="entry name" value="GRP"/>
    <property type="match status" value="1"/>
</dbReference>
<evidence type="ECO:0000313" key="4">
    <source>
        <dbReference type="Proteomes" id="UP001279734"/>
    </source>
</evidence>
<feature type="compositionally biased region" description="Basic and acidic residues" evidence="1">
    <location>
        <begin position="64"/>
        <end position="79"/>
    </location>
</feature>
<dbReference type="Proteomes" id="UP001279734">
    <property type="component" value="Unassembled WGS sequence"/>
</dbReference>
<dbReference type="EMBL" id="BSYO01000028">
    <property type="protein sequence ID" value="GMH25030.1"/>
    <property type="molecule type" value="Genomic_DNA"/>
</dbReference>
<evidence type="ECO:0000256" key="2">
    <source>
        <dbReference type="SAM" id="SignalP"/>
    </source>
</evidence>
<feature type="compositionally biased region" description="Basic residues" evidence="1">
    <location>
        <begin position="49"/>
        <end position="63"/>
    </location>
</feature>
<feature type="chain" id="PRO_5041940670" evidence="2">
    <location>
        <begin position="28"/>
        <end position="141"/>
    </location>
</feature>
<organism evidence="3 4">
    <name type="scientific">Nepenthes gracilis</name>
    <name type="common">Slender pitcher plant</name>
    <dbReference type="NCBI Taxonomy" id="150966"/>
    <lineage>
        <taxon>Eukaryota</taxon>
        <taxon>Viridiplantae</taxon>
        <taxon>Streptophyta</taxon>
        <taxon>Embryophyta</taxon>
        <taxon>Tracheophyta</taxon>
        <taxon>Spermatophyta</taxon>
        <taxon>Magnoliopsida</taxon>
        <taxon>eudicotyledons</taxon>
        <taxon>Gunneridae</taxon>
        <taxon>Pentapetalae</taxon>
        <taxon>Caryophyllales</taxon>
        <taxon>Nepenthaceae</taxon>
        <taxon>Nepenthes</taxon>
    </lineage>
</organism>
<sequence>MAYSKAFLFLGLLFAFALLLSSEVISAREVAESTQETETELAEKFKGHPYRHPGHHGHHRHHEHGGYEHHHPPEKKLSEIDDDEHQDETDGFKHHHTNTTTNITTNITTNMNTNMAMAPRRKKTRTKAQSCIQINLCGLIM</sequence>
<accession>A0AAD3T8U6</accession>